<evidence type="ECO:0000256" key="5">
    <source>
        <dbReference type="PROSITE-ProRule" id="PRU00335"/>
    </source>
</evidence>
<evidence type="ECO:0000313" key="9">
    <source>
        <dbReference type="Proteomes" id="UP000198614"/>
    </source>
</evidence>
<organism evidence="8 9">
    <name type="scientific">Streptomyces griseoaurantiacus</name>
    <dbReference type="NCBI Taxonomy" id="68213"/>
    <lineage>
        <taxon>Bacteria</taxon>
        <taxon>Bacillati</taxon>
        <taxon>Actinomycetota</taxon>
        <taxon>Actinomycetes</taxon>
        <taxon>Kitasatosporales</taxon>
        <taxon>Streptomycetaceae</taxon>
        <taxon>Streptomyces</taxon>
        <taxon>Streptomyces aurantiacus group</taxon>
    </lineage>
</organism>
<dbReference type="Pfam" id="PF00440">
    <property type="entry name" value="TetR_N"/>
    <property type="match status" value="1"/>
</dbReference>
<evidence type="ECO:0000256" key="3">
    <source>
        <dbReference type="ARBA" id="ARBA00023125"/>
    </source>
</evidence>
<evidence type="ECO:0000313" key="8">
    <source>
        <dbReference type="EMBL" id="SDE34066.1"/>
    </source>
</evidence>
<keyword evidence="4" id="KW-0804">Transcription</keyword>
<reference evidence="8 9" key="1">
    <citation type="submission" date="2016-10" db="EMBL/GenBank/DDBJ databases">
        <authorList>
            <person name="de Groot N.N."/>
        </authorList>
    </citation>
    <scope>NUCLEOTIDE SEQUENCE [LARGE SCALE GENOMIC DNA]</scope>
    <source>
        <strain evidence="8 9">CGMCC 4.1859</strain>
    </source>
</reference>
<sequence>MTSRAGRTGSRTARARTAGRRAEIVRAALEVIAERGYRGASMAAVAERVGLTQQGVLHYFPTKDALLLAVLKERDQWDAVPGERWRLDLLGSLVEYNATRPGIVQTFSALLGESVTEGHPARDFFTGRYEEVRASMASVLRAEFGDRLPGGLPPERVAPLLVAVMDGLQFQWLLDPGAVDMPGAFRDFVALLGERPEPAEAAAHATPEDVPRNPAGHATEGTGTAETGPTETGAEAGTPETGAAEPGGPGAADAGER</sequence>
<feature type="domain" description="HTH tetR-type" evidence="7">
    <location>
        <begin position="18"/>
        <end position="78"/>
    </location>
</feature>
<gene>
    <name evidence="8" type="ORF">SAMN05216260_101367</name>
</gene>
<keyword evidence="2" id="KW-0805">Transcription regulation</keyword>
<accession>A0A1G7C5W5</accession>
<feature type="DNA-binding region" description="H-T-H motif" evidence="5">
    <location>
        <begin position="41"/>
        <end position="60"/>
    </location>
</feature>
<feature type="region of interest" description="Disordered" evidence="6">
    <location>
        <begin position="198"/>
        <end position="257"/>
    </location>
</feature>
<dbReference type="PROSITE" id="PS50977">
    <property type="entry name" value="HTH_TETR_2"/>
    <property type="match status" value="1"/>
</dbReference>
<dbReference type="SUPFAM" id="SSF48498">
    <property type="entry name" value="Tetracyclin repressor-like, C-terminal domain"/>
    <property type="match status" value="1"/>
</dbReference>
<evidence type="ECO:0000256" key="2">
    <source>
        <dbReference type="ARBA" id="ARBA00023015"/>
    </source>
</evidence>
<dbReference type="SUPFAM" id="SSF46689">
    <property type="entry name" value="Homeodomain-like"/>
    <property type="match status" value="1"/>
</dbReference>
<evidence type="ECO:0000256" key="4">
    <source>
        <dbReference type="ARBA" id="ARBA00023163"/>
    </source>
</evidence>
<dbReference type="EMBL" id="FNAX01000001">
    <property type="protein sequence ID" value="SDE34066.1"/>
    <property type="molecule type" value="Genomic_DNA"/>
</dbReference>
<evidence type="ECO:0000256" key="1">
    <source>
        <dbReference type="ARBA" id="ARBA00022491"/>
    </source>
</evidence>
<dbReference type="PANTHER" id="PTHR30055:SF234">
    <property type="entry name" value="HTH-TYPE TRANSCRIPTIONAL REGULATOR BETI"/>
    <property type="match status" value="1"/>
</dbReference>
<keyword evidence="1" id="KW-0678">Repressor</keyword>
<feature type="compositionally biased region" description="Low complexity" evidence="6">
    <location>
        <begin position="214"/>
        <end position="244"/>
    </location>
</feature>
<dbReference type="InterPro" id="IPR001647">
    <property type="entry name" value="HTH_TetR"/>
</dbReference>
<name>A0A1G7C5W5_9ACTN</name>
<dbReference type="Pfam" id="PF13977">
    <property type="entry name" value="TetR_C_6"/>
    <property type="match status" value="1"/>
</dbReference>
<dbReference type="InterPro" id="IPR009057">
    <property type="entry name" value="Homeodomain-like_sf"/>
</dbReference>
<dbReference type="PANTHER" id="PTHR30055">
    <property type="entry name" value="HTH-TYPE TRANSCRIPTIONAL REGULATOR RUTR"/>
    <property type="match status" value="1"/>
</dbReference>
<dbReference type="Proteomes" id="UP000198614">
    <property type="component" value="Unassembled WGS sequence"/>
</dbReference>
<proteinExistence type="predicted"/>
<dbReference type="InterPro" id="IPR050109">
    <property type="entry name" value="HTH-type_TetR-like_transc_reg"/>
</dbReference>
<protein>
    <submittedName>
        <fullName evidence="8">Transcriptional regulator, TetR family</fullName>
    </submittedName>
</protein>
<keyword evidence="3 5" id="KW-0238">DNA-binding</keyword>
<dbReference type="InterPro" id="IPR039538">
    <property type="entry name" value="BetI_C"/>
</dbReference>
<dbReference type="AlphaFoldDB" id="A0A1G7C5W5"/>
<dbReference type="GO" id="GO:0003700">
    <property type="term" value="F:DNA-binding transcription factor activity"/>
    <property type="evidence" value="ECO:0007669"/>
    <property type="project" value="TreeGrafter"/>
</dbReference>
<dbReference type="Gene3D" id="1.10.357.10">
    <property type="entry name" value="Tetracycline Repressor, domain 2"/>
    <property type="match status" value="1"/>
</dbReference>
<dbReference type="GO" id="GO:0000976">
    <property type="term" value="F:transcription cis-regulatory region binding"/>
    <property type="evidence" value="ECO:0007669"/>
    <property type="project" value="TreeGrafter"/>
</dbReference>
<evidence type="ECO:0000256" key="6">
    <source>
        <dbReference type="SAM" id="MobiDB-lite"/>
    </source>
</evidence>
<dbReference type="PRINTS" id="PR00455">
    <property type="entry name" value="HTHTETR"/>
</dbReference>
<evidence type="ECO:0000259" key="7">
    <source>
        <dbReference type="PROSITE" id="PS50977"/>
    </source>
</evidence>
<dbReference type="InterPro" id="IPR036271">
    <property type="entry name" value="Tet_transcr_reg_TetR-rel_C_sf"/>
</dbReference>